<evidence type="ECO:0000256" key="2">
    <source>
        <dbReference type="ARBA" id="ARBA00011738"/>
    </source>
</evidence>
<evidence type="ECO:0000313" key="7">
    <source>
        <dbReference type="EMBL" id="KAK1556111.1"/>
    </source>
</evidence>
<dbReference type="Gene3D" id="2.100.10.30">
    <property type="entry name" value="Jacalin-like lectin domain"/>
    <property type="match status" value="1"/>
</dbReference>
<comment type="caution">
    <text evidence="7">The sequence shown here is derived from an EMBL/GenBank/DDBJ whole genome shotgun (WGS) entry which is preliminary data.</text>
</comment>
<dbReference type="GO" id="GO:0009699">
    <property type="term" value="P:phenylpropanoid biosynthetic process"/>
    <property type="evidence" value="ECO:0007669"/>
    <property type="project" value="UniProtKB-ARBA"/>
</dbReference>
<comment type="function">
    <text evidence="5">Dirigent proteins impart stereoselectivity on the phenoxy radical-coupling reaction, yielding optically active lignans from two molecules of coniferyl alcohol in the biosynthesis of lignans, flavonolignans, and alkaloids and thus plays a central role in plant secondary metabolism.</text>
</comment>
<dbReference type="SUPFAM" id="SSF51101">
    <property type="entry name" value="Mannose-binding lectins"/>
    <property type="match status" value="1"/>
</dbReference>
<dbReference type="InterPro" id="IPR001229">
    <property type="entry name" value="Jacalin-like_lectin_dom"/>
</dbReference>
<keyword evidence="8" id="KW-1185">Reference proteome</keyword>
<dbReference type="Pfam" id="PF03018">
    <property type="entry name" value="Dirigent"/>
    <property type="match status" value="1"/>
</dbReference>
<feature type="domain" description="Jacalin-type lectin" evidence="6">
    <location>
        <begin position="164"/>
        <end position="226"/>
    </location>
</feature>
<comment type="subcellular location">
    <subcellularLocation>
        <location evidence="5">Secreted</location>
        <location evidence="5">Extracellular space</location>
        <location evidence="5">Apoplast</location>
    </subcellularLocation>
</comment>
<keyword evidence="4" id="KW-0430">Lectin</keyword>
<dbReference type="InterPro" id="IPR036404">
    <property type="entry name" value="Jacalin-like_lectin_dom_sf"/>
</dbReference>
<evidence type="ECO:0000259" key="6">
    <source>
        <dbReference type="Pfam" id="PF01419"/>
    </source>
</evidence>
<dbReference type="InterPro" id="IPR004265">
    <property type="entry name" value="Dirigent"/>
</dbReference>
<evidence type="ECO:0000256" key="4">
    <source>
        <dbReference type="ARBA" id="ARBA00022734"/>
    </source>
</evidence>
<evidence type="ECO:0000256" key="3">
    <source>
        <dbReference type="ARBA" id="ARBA00022525"/>
    </source>
</evidence>
<name>A0AAD8PHF7_LOLMU</name>
<protein>
    <recommendedName>
        <fullName evidence="5">Dirigent protein</fullName>
    </recommendedName>
</protein>
<dbReference type="Proteomes" id="UP001231189">
    <property type="component" value="Unassembled WGS sequence"/>
</dbReference>
<dbReference type="GO" id="GO:0030246">
    <property type="term" value="F:carbohydrate binding"/>
    <property type="evidence" value="ECO:0007669"/>
    <property type="project" value="UniProtKB-KW"/>
</dbReference>
<dbReference type="EMBL" id="JAUUTY010001575">
    <property type="protein sequence ID" value="KAK1556111.1"/>
    <property type="molecule type" value="Genomic_DNA"/>
</dbReference>
<comment type="similarity">
    <text evidence="1 5">Belongs to the plant dirigent protein family.</text>
</comment>
<dbReference type="InterPro" id="IPR044859">
    <property type="entry name" value="Allene_oxi_cyc_Dirigent"/>
</dbReference>
<sequence>MYLIANGEGHPGANEKGVIPPLATALLNPEMFFTLIMFGRAIAGDYEIRDGPDPATSSIVARGRSFSMGDSMTSHGYFTAFDILFTDERFKGSTLKVMGSFENVDEDGADHLAIIGGTREFAYAQGTIGYKAIKLTAPQIIRELNIRVFCRNVPPPAPVVNKEGPLGGKGGTAFDIPAEALPPQRIDSITIRSDGAINSFAYSYTDKAGNKQTSGPWGGTGGNLQKTVSSYFFRNICICSRYC</sequence>
<keyword evidence="5" id="KW-0052">Apoplast</keyword>
<dbReference type="GO" id="GO:0048046">
    <property type="term" value="C:apoplast"/>
    <property type="evidence" value="ECO:0007669"/>
    <property type="project" value="UniProtKB-SubCell"/>
</dbReference>
<dbReference type="AlphaFoldDB" id="A0AAD8PHF7"/>
<dbReference type="PANTHER" id="PTHR46506">
    <property type="entry name" value="OS05G0143600 PROTEIN"/>
    <property type="match status" value="1"/>
</dbReference>
<keyword evidence="3 5" id="KW-0964">Secreted</keyword>
<dbReference type="Pfam" id="PF01419">
    <property type="entry name" value="Jacalin"/>
    <property type="match status" value="1"/>
</dbReference>
<evidence type="ECO:0000313" key="8">
    <source>
        <dbReference type="Proteomes" id="UP001231189"/>
    </source>
</evidence>
<evidence type="ECO:0000256" key="1">
    <source>
        <dbReference type="ARBA" id="ARBA00010746"/>
    </source>
</evidence>
<reference evidence="7" key="1">
    <citation type="submission" date="2023-07" db="EMBL/GenBank/DDBJ databases">
        <title>A chromosome-level genome assembly of Lolium multiflorum.</title>
        <authorList>
            <person name="Chen Y."/>
            <person name="Copetti D."/>
            <person name="Kolliker R."/>
            <person name="Studer B."/>
        </authorList>
    </citation>
    <scope>NUCLEOTIDE SEQUENCE</scope>
    <source>
        <strain evidence="7">02402/16</strain>
        <tissue evidence="7">Leaf</tissue>
    </source>
</reference>
<comment type="subunit">
    <text evidence="2 5">Homodimer.</text>
</comment>
<organism evidence="7 8">
    <name type="scientific">Lolium multiflorum</name>
    <name type="common">Italian ryegrass</name>
    <name type="synonym">Lolium perenne subsp. multiflorum</name>
    <dbReference type="NCBI Taxonomy" id="4521"/>
    <lineage>
        <taxon>Eukaryota</taxon>
        <taxon>Viridiplantae</taxon>
        <taxon>Streptophyta</taxon>
        <taxon>Embryophyta</taxon>
        <taxon>Tracheophyta</taxon>
        <taxon>Spermatophyta</taxon>
        <taxon>Magnoliopsida</taxon>
        <taxon>Liliopsida</taxon>
        <taxon>Poales</taxon>
        <taxon>Poaceae</taxon>
        <taxon>BOP clade</taxon>
        <taxon>Pooideae</taxon>
        <taxon>Poodae</taxon>
        <taxon>Poeae</taxon>
        <taxon>Poeae Chloroplast Group 2 (Poeae type)</taxon>
        <taxon>Loliodinae</taxon>
        <taxon>Loliinae</taxon>
        <taxon>Lolium</taxon>
    </lineage>
</organism>
<gene>
    <name evidence="7" type="ORF">QYE76_008072</name>
</gene>
<evidence type="ECO:0000256" key="5">
    <source>
        <dbReference type="RuleBase" id="RU363099"/>
    </source>
</evidence>
<accession>A0AAD8PHF7</accession>
<proteinExistence type="inferred from homology"/>
<dbReference type="Gene3D" id="2.40.480.10">
    <property type="entry name" value="Allene oxide cyclase-like"/>
    <property type="match status" value="1"/>
</dbReference>